<name>A0A367EUY5_9ACTN</name>
<dbReference type="AlphaFoldDB" id="A0A367EUY5"/>
<sequence length="81" mass="9062">MSNAMERAPDLRRLRALAAAMGEPVENLARLAAAQWLGVEVTEVPVDSDEWLAVRVPPGLDEQGRERLRRMAVDLARHMET</sequence>
<dbReference type="Proteomes" id="UP000253094">
    <property type="component" value="Unassembled WGS sequence"/>
</dbReference>
<gene>
    <name evidence="1" type="ORF">DQ384_36350</name>
</gene>
<comment type="caution">
    <text evidence="1">The sequence shown here is derived from an EMBL/GenBank/DDBJ whole genome shotgun (WGS) entry which is preliminary data.</text>
</comment>
<proteinExistence type="predicted"/>
<protein>
    <submittedName>
        <fullName evidence="1">Uncharacterized protein</fullName>
    </submittedName>
</protein>
<accession>A0A367EUY5</accession>
<dbReference type="OrthoDB" id="3535600at2"/>
<evidence type="ECO:0000313" key="2">
    <source>
        <dbReference type="Proteomes" id="UP000253094"/>
    </source>
</evidence>
<dbReference type="RefSeq" id="WP_114033412.1">
    <property type="nucleotide sequence ID" value="NZ_QOIL01000029.1"/>
</dbReference>
<evidence type="ECO:0000313" key="1">
    <source>
        <dbReference type="EMBL" id="RCG21934.1"/>
    </source>
</evidence>
<reference evidence="1 2" key="1">
    <citation type="submission" date="2018-06" db="EMBL/GenBank/DDBJ databases">
        <title>Sphaerisporangium craniellae sp. nov., isolated from a marine sponge in the South China Sea.</title>
        <authorList>
            <person name="Li L."/>
        </authorList>
    </citation>
    <scope>NUCLEOTIDE SEQUENCE [LARGE SCALE GENOMIC DNA]</scope>
    <source>
        <strain evidence="1 2">CCTCC AA 208026</strain>
    </source>
</reference>
<dbReference type="EMBL" id="QOIL01000029">
    <property type="protein sequence ID" value="RCG21934.1"/>
    <property type="molecule type" value="Genomic_DNA"/>
</dbReference>
<organism evidence="1 2">
    <name type="scientific">Sphaerisporangium album</name>
    <dbReference type="NCBI Taxonomy" id="509200"/>
    <lineage>
        <taxon>Bacteria</taxon>
        <taxon>Bacillati</taxon>
        <taxon>Actinomycetota</taxon>
        <taxon>Actinomycetes</taxon>
        <taxon>Streptosporangiales</taxon>
        <taxon>Streptosporangiaceae</taxon>
        <taxon>Sphaerisporangium</taxon>
    </lineage>
</organism>
<keyword evidence="2" id="KW-1185">Reference proteome</keyword>